<dbReference type="EMBL" id="JAHBAJ020000059">
    <property type="protein sequence ID" value="MCG3566957.1"/>
    <property type="molecule type" value="Genomic_DNA"/>
</dbReference>
<feature type="coiled-coil region" evidence="1">
    <location>
        <begin position="6"/>
        <end position="40"/>
    </location>
</feature>
<comment type="caution">
    <text evidence="2">The sequence shown here is derived from an EMBL/GenBank/DDBJ whole genome shotgun (WGS) entry which is preliminary data.</text>
</comment>
<keyword evidence="3" id="KW-1185">Reference proteome</keyword>
<dbReference type="Gene3D" id="1.20.1170.10">
    <property type="match status" value="1"/>
</dbReference>
<feature type="non-terminal residue" evidence="2">
    <location>
        <position position="68"/>
    </location>
</feature>
<keyword evidence="1" id="KW-0175">Coiled coil</keyword>
<feature type="non-terminal residue" evidence="2">
    <location>
        <position position="1"/>
    </location>
</feature>
<evidence type="ECO:0000256" key="1">
    <source>
        <dbReference type="SAM" id="Coils"/>
    </source>
</evidence>
<evidence type="ECO:0000313" key="3">
    <source>
        <dbReference type="Proteomes" id="UP001196848"/>
    </source>
</evidence>
<protein>
    <recommendedName>
        <fullName evidence="4">Phytoplasmal effector causing phyllody 1</fullName>
    </recommendedName>
</protein>
<reference evidence="2" key="1">
    <citation type="submission" date="2022-02" db="EMBL/GenBank/DDBJ databases">
        <title>Draft genome sequence of Candidatus Phytoplasma australasia strain SS02 associated with sesame phyllody disease.</title>
        <authorList>
            <person name="Ranebennur H."/>
            <person name="Kirdat K."/>
            <person name="Tiwarekar B."/>
            <person name="Rawat K."/>
            <person name="Chelam C."/>
            <person name="Solanke A."/>
            <person name="Yadav R."/>
            <person name="Singh K."/>
            <person name="Yadav A."/>
            <person name="Rao G.P."/>
        </authorList>
    </citation>
    <scope>NUCLEOTIDE SEQUENCE [LARGE SCALE GENOMIC DNA]</scope>
    <source>
        <strain evidence="2">SS02</strain>
    </source>
</reference>
<evidence type="ECO:0008006" key="4">
    <source>
        <dbReference type="Google" id="ProtNLM"/>
    </source>
</evidence>
<gene>
    <name evidence="2" type="ORF">KHD59_002495</name>
</gene>
<dbReference type="RefSeq" id="WP_238120399.1">
    <property type="nucleotide sequence ID" value="NZ_JAHBAJ020000059.1"/>
</dbReference>
<dbReference type="Proteomes" id="UP001196848">
    <property type="component" value="Unassembled WGS sequence"/>
</dbReference>
<sequence>QVTKDNLDLKNQNEQLTRQLTSLQEEIGLLKKRLEQQRKIIDHLNQVVSETHDHQSDLLTSIASLKQA</sequence>
<accession>A0ABS9M3U7</accession>
<evidence type="ECO:0000313" key="2">
    <source>
        <dbReference type="EMBL" id="MCG3566957.1"/>
    </source>
</evidence>
<organism evidence="2 3">
    <name type="scientific">Sesame phyllody phytoplasma</name>
    <dbReference type="NCBI Taxonomy" id="420408"/>
    <lineage>
        <taxon>Bacteria</taxon>
        <taxon>Bacillati</taxon>
        <taxon>Mycoplasmatota</taxon>
        <taxon>Mollicutes</taxon>
        <taxon>Acholeplasmatales</taxon>
        <taxon>Acholeplasmataceae</taxon>
        <taxon>Candidatus Phytoplasma</taxon>
        <taxon>16SrII (Peanut WB group)</taxon>
    </lineage>
</organism>
<name>A0ABS9M3U7_9MOLU</name>
<proteinExistence type="predicted"/>